<evidence type="ECO:0000256" key="3">
    <source>
        <dbReference type="ARBA" id="ARBA00022737"/>
    </source>
</evidence>
<dbReference type="Gene3D" id="3.30.160.60">
    <property type="entry name" value="Classic Zinc Finger"/>
    <property type="match status" value="1"/>
</dbReference>
<comment type="caution">
    <text evidence="10">The sequence shown here is derived from an EMBL/GenBank/DDBJ whole genome shotgun (WGS) entry which is preliminary data.</text>
</comment>
<accession>A0ABR4H8Z0</accession>
<feature type="region of interest" description="Disordered" evidence="8">
    <location>
        <begin position="1"/>
        <end position="23"/>
    </location>
</feature>
<keyword evidence="6" id="KW-0539">Nucleus</keyword>
<evidence type="ECO:0000256" key="5">
    <source>
        <dbReference type="ARBA" id="ARBA00022833"/>
    </source>
</evidence>
<evidence type="ECO:0000313" key="11">
    <source>
        <dbReference type="Proteomes" id="UP001610334"/>
    </source>
</evidence>
<evidence type="ECO:0000256" key="6">
    <source>
        <dbReference type="ARBA" id="ARBA00023242"/>
    </source>
</evidence>
<dbReference type="PROSITE" id="PS50157">
    <property type="entry name" value="ZINC_FINGER_C2H2_2"/>
    <property type="match status" value="1"/>
</dbReference>
<keyword evidence="2" id="KW-0479">Metal-binding</keyword>
<dbReference type="PANTHER" id="PTHR40626:SF35">
    <property type="entry name" value="FINGER DOMAIN PROTEIN, PUTATIVE-RELATED"/>
    <property type="match status" value="1"/>
</dbReference>
<keyword evidence="4 7" id="KW-0863">Zinc-finger</keyword>
<dbReference type="InterPro" id="IPR051059">
    <property type="entry name" value="VerF-like"/>
</dbReference>
<keyword evidence="5" id="KW-0862">Zinc</keyword>
<dbReference type="Pfam" id="PF04082">
    <property type="entry name" value="Fungal_trans"/>
    <property type="match status" value="1"/>
</dbReference>
<comment type="subcellular location">
    <subcellularLocation>
        <location evidence="1">Nucleus</location>
    </subcellularLocation>
</comment>
<evidence type="ECO:0000256" key="8">
    <source>
        <dbReference type="SAM" id="MobiDB-lite"/>
    </source>
</evidence>
<evidence type="ECO:0000259" key="9">
    <source>
        <dbReference type="PROSITE" id="PS50157"/>
    </source>
</evidence>
<keyword evidence="3" id="KW-0677">Repeat</keyword>
<name>A0ABR4H8Z0_9EURO</name>
<dbReference type="EMBL" id="JBFXLT010000053">
    <property type="protein sequence ID" value="KAL2811877.1"/>
    <property type="molecule type" value="Genomic_DNA"/>
</dbReference>
<evidence type="ECO:0000256" key="4">
    <source>
        <dbReference type="ARBA" id="ARBA00022771"/>
    </source>
</evidence>
<organism evidence="10 11">
    <name type="scientific">Aspergillus granulosus</name>
    <dbReference type="NCBI Taxonomy" id="176169"/>
    <lineage>
        <taxon>Eukaryota</taxon>
        <taxon>Fungi</taxon>
        <taxon>Dikarya</taxon>
        <taxon>Ascomycota</taxon>
        <taxon>Pezizomycotina</taxon>
        <taxon>Eurotiomycetes</taxon>
        <taxon>Eurotiomycetidae</taxon>
        <taxon>Eurotiales</taxon>
        <taxon>Aspergillaceae</taxon>
        <taxon>Aspergillus</taxon>
        <taxon>Aspergillus subgen. Nidulantes</taxon>
    </lineage>
</organism>
<reference evidence="10 11" key="1">
    <citation type="submission" date="2024-07" db="EMBL/GenBank/DDBJ databases">
        <title>Section-level genome sequencing and comparative genomics of Aspergillus sections Usti and Cavernicolus.</title>
        <authorList>
            <consortium name="Lawrence Berkeley National Laboratory"/>
            <person name="Nybo J.L."/>
            <person name="Vesth T.C."/>
            <person name="Theobald S."/>
            <person name="Frisvad J.C."/>
            <person name="Larsen T.O."/>
            <person name="Kjaerboelling I."/>
            <person name="Rothschild-Mancinelli K."/>
            <person name="Lyhne E.K."/>
            <person name="Kogle M.E."/>
            <person name="Barry K."/>
            <person name="Clum A."/>
            <person name="Na H."/>
            <person name="Ledsgaard L."/>
            <person name="Lin J."/>
            <person name="Lipzen A."/>
            <person name="Kuo A."/>
            <person name="Riley R."/>
            <person name="Mondo S."/>
            <person name="Labutti K."/>
            <person name="Haridas S."/>
            <person name="Pangalinan J."/>
            <person name="Salamov A.A."/>
            <person name="Simmons B.A."/>
            <person name="Magnuson J.K."/>
            <person name="Chen J."/>
            <person name="Drula E."/>
            <person name="Henrissat B."/>
            <person name="Wiebenga A."/>
            <person name="Lubbers R.J."/>
            <person name="Gomes A.C."/>
            <person name="Makela M.R."/>
            <person name="Stajich J."/>
            <person name="Grigoriev I.V."/>
            <person name="Mortensen U.H."/>
            <person name="De Vries R.P."/>
            <person name="Baker S.E."/>
            <person name="Andersen M.R."/>
        </authorList>
    </citation>
    <scope>NUCLEOTIDE SEQUENCE [LARGE SCALE GENOMIC DNA]</scope>
    <source>
        <strain evidence="10 11">CBS 588.65</strain>
    </source>
</reference>
<feature type="compositionally biased region" description="Polar residues" evidence="8">
    <location>
        <begin position="86"/>
        <end position="97"/>
    </location>
</feature>
<gene>
    <name evidence="10" type="ORF">BJX63DRAFT_433055</name>
</gene>
<proteinExistence type="predicted"/>
<dbReference type="PANTHER" id="PTHR40626">
    <property type="entry name" value="MIP31509P"/>
    <property type="match status" value="1"/>
</dbReference>
<dbReference type="Proteomes" id="UP001610334">
    <property type="component" value="Unassembled WGS sequence"/>
</dbReference>
<evidence type="ECO:0000256" key="1">
    <source>
        <dbReference type="ARBA" id="ARBA00004123"/>
    </source>
</evidence>
<dbReference type="CDD" id="cd12148">
    <property type="entry name" value="fungal_TF_MHR"/>
    <property type="match status" value="1"/>
</dbReference>
<feature type="region of interest" description="Disordered" evidence="8">
    <location>
        <begin position="63"/>
        <end position="114"/>
    </location>
</feature>
<dbReference type="InterPro" id="IPR007219">
    <property type="entry name" value="XnlR_reg_dom"/>
</dbReference>
<feature type="domain" description="C2H2-type" evidence="9">
    <location>
        <begin position="19"/>
        <end position="48"/>
    </location>
</feature>
<evidence type="ECO:0000256" key="7">
    <source>
        <dbReference type="PROSITE-ProRule" id="PRU00042"/>
    </source>
</evidence>
<dbReference type="InterPro" id="IPR013087">
    <property type="entry name" value="Znf_C2H2_type"/>
</dbReference>
<evidence type="ECO:0000256" key="2">
    <source>
        <dbReference type="ARBA" id="ARBA00022723"/>
    </source>
</evidence>
<keyword evidence="11" id="KW-1185">Reference proteome</keyword>
<protein>
    <submittedName>
        <fullName evidence="10">Fungal-specific transcription factor domain-containing protein</fullName>
    </submittedName>
</protein>
<sequence length="741" mass="82653">MQPTKRQRNSTSNPTEGPFDCRSCGKSFSRIENLTRHAENRAYPEIFPFDVLKRHLKLHQASEDHLATSASPPVQRSLAVDGAPQPDQSPGNESSDICSRADAPWPGDSVSRNNQQRYTTAPSAAYHSPLSHPSYPSVSDGYYGVYGEGSFNADLGWILDIAPSDFMTPLIPTSDYPSQTNVLAIPTLPTNQNGHNEPVDETHQATIEDTNNWPDVDGSAESTILQEVPAATVPGSDEWVEEHEILSCAGTFGERRVPYVEVDADLRTRILVALQQESSVKHGLLPPDEAKFPAPGILEHFLRLFFQYVHPRFPVTHRPTFSTSTAPPFLLLAMMLLGSSHSETNGGRFTAVYLRPVVTMFSRMQALNTAFLRETDNILTLLFLCVAAAWCGHKFAFEFAEGARGILVTACRRCKLLDCRQKLPLSGDAPQSMRARLHLSWQSWINMEQRKRLGLSIHTFDLQFPALFHNQPYISKGETVNLVLPCADAFWEARSAAAWKVLLGPAEIPPSTYFMVPLDTCLLYPATKREAPYAPIDSFGRTMLIYALFTHIFEWRQSLNIVLHSAFIRGPERNGPGEGLMERQKWLREGLDAWLSTYHPCGDPAPDAALLLHFLAKIHLDINVSDLHLFAGRSGLSEDINLAEDSLRRWCRSQDSTGTMHNVYEMLSLAYRIIENGNEHQCGFEISVALFTGGLTCWMYAKLGGQSPVGLQINMASNALEKMSCWGICSNFAQILKRFIE</sequence>
<evidence type="ECO:0000313" key="10">
    <source>
        <dbReference type="EMBL" id="KAL2811877.1"/>
    </source>
</evidence>